<evidence type="ECO:0000313" key="2">
    <source>
        <dbReference type="EMBL" id="EPQ11563.1"/>
    </source>
</evidence>
<feature type="compositionally biased region" description="Pro residues" evidence="1">
    <location>
        <begin position="47"/>
        <end position="59"/>
    </location>
</feature>
<feature type="region of interest" description="Disordered" evidence="1">
    <location>
        <begin position="29"/>
        <end position="122"/>
    </location>
</feature>
<protein>
    <submittedName>
        <fullName evidence="2">Collagen alpha-1(XXV) chain</fullName>
    </submittedName>
</protein>
<name>S7PL24_MYOBR</name>
<evidence type="ECO:0000256" key="1">
    <source>
        <dbReference type="SAM" id="MobiDB-lite"/>
    </source>
</evidence>
<gene>
    <name evidence="2" type="ORF">D623_10030592</name>
</gene>
<organism evidence="2 3">
    <name type="scientific">Myotis brandtii</name>
    <name type="common">Brandt's bat</name>
    <dbReference type="NCBI Taxonomy" id="109478"/>
    <lineage>
        <taxon>Eukaryota</taxon>
        <taxon>Metazoa</taxon>
        <taxon>Chordata</taxon>
        <taxon>Craniata</taxon>
        <taxon>Vertebrata</taxon>
        <taxon>Euteleostomi</taxon>
        <taxon>Mammalia</taxon>
        <taxon>Eutheria</taxon>
        <taxon>Laurasiatheria</taxon>
        <taxon>Chiroptera</taxon>
        <taxon>Yangochiroptera</taxon>
        <taxon>Vespertilionidae</taxon>
        <taxon>Myotis</taxon>
    </lineage>
</organism>
<dbReference type="Pfam" id="PF01391">
    <property type="entry name" value="Collagen"/>
    <property type="match status" value="1"/>
</dbReference>
<proteinExistence type="predicted"/>
<accession>S7PL24</accession>
<dbReference type="EMBL" id="KE163335">
    <property type="protein sequence ID" value="EPQ11563.1"/>
    <property type="molecule type" value="Genomic_DNA"/>
</dbReference>
<dbReference type="AlphaFoldDB" id="S7PL24"/>
<evidence type="ECO:0000313" key="3">
    <source>
        <dbReference type="Proteomes" id="UP000052978"/>
    </source>
</evidence>
<dbReference type="InterPro" id="IPR008160">
    <property type="entry name" value="Collagen"/>
</dbReference>
<feature type="compositionally biased region" description="Basic and acidic residues" evidence="1">
    <location>
        <begin position="96"/>
        <end position="119"/>
    </location>
</feature>
<dbReference type="Proteomes" id="UP000052978">
    <property type="component" value="Unassembled WGS sequence"/>
</dbReference>
<dbReference type="GO" id="GO:0005581">
    <property type="term" value="C:collagen trimer"/>
    <property type="evidence" value="ECO:0007669"/>
    <property type="project" value="UniProtKB-KW"/>
</dbReference>
<reference evidence="2 3" key="1">
    <citation type="journal article" date="2013" name="Nat. Commun.">
        <title>Genome analysis reveals insights into physiology and longevity of the Brandt's bat Myotis brandtii.</title>
        <authorList>
            <person name="Seim I."/>
            <person name="Fang X."/>
            <person name="Xiong Z."/>
            <person name="Lobanov A.V."/>
            <person name="Huang Z."/>
            <person name="Ma S."/>
            <person name="Feng Y."/>
            <person name="Turanov A.A."/>
            <person name="Zhu Y."/>
            <person name="Lenz T.L."/>
            <person name="Gerashchenko M.V."/>
            <person name="Fan D."/>
            <person name="Hee Yim S."/>
            <person name="Yao X."/>
            <person name="Jordan D."/>
            <person name="Xiong Y."/>
            <person name="Ma Y."/>
            <person name="Lyapunov A.N."/>
            <person name="Chen G."/>
            <person name="Kulakova O.I."/>
            <person name="Sun Y."/>
            <person name="Lee S.G."/>
            <person name="Bronson R.T."/>
            <person name="Moskalev A.A."/>
            <person name="Sunyaev S.R."/>
            <person name="Zhang G."/>
            <person name="Krogh A."/>
            <person name="Wang J."/>
            <person name="Gladyshev V.N."/>
        </authorList>
    </citation>
    <scope>NUCLEOTIDE SEQUENCE [LARGE SCALE GENOMIC DNA]</scope>
</reference>
<keyword evidence="2" id="KW-0176">Collagen</keyword>
<feature type="compositionally biased region" description="Low complexity" evidence="1">
    <location>
        <begin position="30"/>
        <end position="45"/>
    </location>
</feature>
<sequence>MIYAMFSFIFFNEHQIYLVLKLSSHFSTLQGEQGDQGPRGDQGQAGPPGPPGPPGPRGPPGDTGKDGPRGMPGEPGSVGAHGIPGMNGQKGFPGPRGEKGDLGEKGEKGFRGIKGEKGEPGQPGLDGLDAPCQLVQYFSFLLPCMQFLCLLHIHLYGCKVVLLDQALHDKHTTCMCMNGSFHNSAEVPVFEYLQENNESLA</sequence>
<keyword evidence="3" id="KW-1185">Reference proteome</keyword>
<dbReference type="PANTHER" id="PTHR24637">
    <property type="entry name" value="COLLAGEN"/>
    <property type="match status" value="1"/>
</dbReference>